<dbReference type="PROSITE" id="PS50932">
    <property type="entry name" value="HTH_LACI_2"/>
    <property type="match status" value="1"/>
</dbReference>
<dbReference type="Gene3D" id="1.10.260.40">
    <property type="entry name" value="lambda repressor-like DNA-binding domains"/>
    <property type="match status" value="1"/>
</dbReference>
<dbReference type="PROSITE" id="PS00356">
    <property type="entry name" value="HTH_LACI_1"/>
    <property type="match status" value="1"/>
</dbReference>
<dbReference type="InterPro" id="IPR001761">
    <property type="entry name" value="Peripla_BP/Lac1_sug-bd_dom"/>
</dbReference>
<evidence type="ECO:0000256" key="3">
    <source>
        <dbReference type="ARBA" id="ARBA00023163"/>
    </source>
</evidence>
<dbReference type="PANTHER" id="PTHR30146">
    <property type="entry name" value="LACI-RELATED TRANSCRIPTIONAL REPRESSOR"/>
    <property type="match status" value="1"/>
</dbReference>
<dbReference type="Gene3D" id="3.40.50.2300">
    <property type="match status" value="2"/>
</dbReference>
<keyword evidence="2 5" id="KW-0238">DNA-binding</keyword>
<dbReference type="GO" id="GO:0003677">
    <property type="term" value="F:DNA binding"/>
    <property type="evidence" value="ECO:0007669"/>
    <property type="project" value="UniProtKB-KW"/>
</dbReference>
<dbReference type="Proteomes" id="UP001079657">
    <property type="component" value="Unassembled WGS sequence"/>
</dbReference>
<dbReference type="Pfam" id="PF00532">
    <property type="entry name" value="Peripla_BP_1"/>
    <property type="match status" value="1"/>
</dbReference>
<keyword evidence="6" id="KW-1185">Reference proteome</keyword>
<protein>
    <submittedName>
        <fullName evidence="5">LacI family DNA-binding transcriptional regulator</fullName>
    </submittedName>
</protein>
<sequence length="340" mass="38030">MSVTIYDIAQKSGVSRATVSRVLNDSGYVKEETKQKVLKAIKELNYTPSAIARSLSTSKTNTIGVVVPEISNPFFGEIIKGISQIADEHNLNIILCDTEENINKEIKALKLLRQQRIEGIIITPTAAEHKFNSEYLSTLENLGIPIVLVDGHVEYSNFNGVFVDHIKGAYDGTEALIKEGHRKIAIITGDMKSRPAKDRLIGYKKALSANNIPIEDRYIFYGDYNYESAYGITKEIIKMEDRPTAIFVSSNMMSLGCVKAFYEEKMNIPEDIAIIGFDKLDVLNILGLDISFVNGPTVEMGRVGMNMLIDIIRNKNSREVKRITLLPELVLKGSEMYIKK</sequence>
<name>A0ABT4CQG8_9CLOT</name>
<evidence type="ECO:0000313" key="5">
    <source>
        <dbReference type="EMBL" id="MCY6371300.1"/>
    </source>
</evidence>
<evidence type="ECO:0000256" key="1">
    <source>
        <dbReference type="ARBA" id="ARBA00023015"/>
    </source>
</evidence>
<organism evidence="5 6">
    <name type="scientific">Clostridium ganghwense</name>
    <dbReference type="NCBI Taxonomy" id="312089"/>
    <lineage>
        <taxon>Bacteria</taxon>
        <taxon>Bacillati</taxon>
        <taxon>Bacillota</taxon>
        <taxon>Clostridia</taxon>
        <taxon>Eubacteriales</taxon>
        <taxon>Clostridiaceae</taxon>
        <taxon>Clostridium</taxon>
    </lineage>
</organism>
<evidence type="ECO:0000259" key="4">
    <source>
        <dbReference type="PROSITE" id="PS50932"/>
    </source>
</evidence>
<dbReference type="InterPro" id="IPR010982">
    <property type="entry name" value="Lambda_DNA-bd_dom_sf"/>
</dbReference>
<dbReference type="Pfam" id="PF00356">
    <property type="entry name" value="LacI"/>
    <property type="match status" value="1"/>
</dbReference>
<dbReference type="EMBL" id="JAPQES010000004">
    <property type="protein sequence ID" value="MCY6371300.1"/>
    <property type="molecule type" value="Genomic_DNA"/>
</dbReference>
<keyword evidence="1" id="KW-0805">Transcription regulation</keyword>
<dbReference type="SUPFAM" id="SSF47413">
    <property type="entry name" value="lambda repressor-like DNA-binding domains"/>
    <property type="match status" value="1"/>
</dbReference>
<gene>
    <name evidence="5" type="ORF">OXH55_11690</name>
</gene>
<comment type="caution">
    <text evidence="5">The sequence shown here is derived from an EMBL/GenBank/DDBJ whole genome shotgun (WGS) entry which is preliminary data.</text>
</comment>
<dbReference type="CDD" id="cd06267">
    <property type="entry name" value="PBP1_LacI_sugar_binding-like"/>
    <property type="match status" value="1"/>
</dbReference>
<dbReference type="InterPro" id="IPR000843">
    <property type="entry name" value="HTH_LacI"/>
</dbReference>
<reference evidence="5" key="1">
    <citation type="submission" date="2022-12" db="EMBL/GenBank/DDBJ databases">
        <authorList>
            <person name="Wang J."/>
        </authorList>
    </citation>
    <scope>NUCLEOTIDE SEQUENCE</scope>
    <source>
        <strain evidence="5">HY-42-06</strain>
    </source>
</reference>
<keyword evidence="3" id="KW-0804">Transcription</keyword>
<dbReference type="RefSeq" id="WP_268050168.1">
    <property type="nucleotide sequence ID" value="NZ_JAPQES010000004.1"/>
</dbReference>
<dbReference type="SMART" id="SM00354">
    <property type="entry name" value="HTH_LACI"/>
    <property type="match status" value="1"/>
</dbReference>
<proteinExistence type="predicted"/>
<dbReference type="PANTHER" id="PTHR30146:SF109">
    <property type="entry name" value="HTH-TYPE TRANSCRIPTIONAL REGULATOR GALS"/>
    <property type="match status" value="1"/>
</dbReference>
<dbReference type="PRINTS" id="PR00036">
    <property type="entry name" value="HTHLACI"/>
</dbReference>
<evidence type="ECO:0000313" key="6">
    <source>
        <dbReference type="Proteomes" id="UP001079657"/>
    </source>
</evidence>
<feature type="domain" description="HTH lacI-type" evidence="4">
    <location>
        <begin position="3"/>
        <end position="57"/>
    </location>
</feature>
<evidence type="ECO:0000256" key="2">
    <source>
        <dbReference type="ARBA" id="ARBA00023125"/>
    </source>
</evidence>
<dbReference type="InterPro" id="IPR028082">
    <property type="entry name" value="Peripla_BP_I"/>
</dbReference>
<dbReference type="CDD" id="cd01392">
    <property type="entry name" value="HTH_LacI"/>
    <property type="match status" value="1"/>
</dbReference>
<accession>A0ABT4CQG8</accession>
<dbReference type="SUPFAM" id="SSF53822">
    <property type="entry name" value="Periplasmic binding protein-like I"/>
    <property type="match status" value="1"/>
</dbReference>